<organism evidence="1">
    <name type="scientific">marine metagenome</name>
    <dbReference type="NCBI Taxonomy" id="408172"/>
    <lineage>
        <taxon>unclassified sequences</taxon>
        <taxon>metagenomes</taxon>
        <taxon>ecological metagenomes</taxon>
    </lineage>
</organism>
<protein>
    <recommendedName>
        <fullName evidence="2">Guanylate cyclase domain-containing protein</fullName>
    </recommendedName>
</protein>
<name>A0A382AJB7_9ZZZZ</name>
<reference evidence="1" key="1">
    <citation type="submission" date="2018-05" db="EMBL/GenBank/DDBJ databases">
        <authorList>
            <person name="Lanie J.A."/>
            <person name="Ng W.-L."/>
            <person name="Kazmierczak K.M."/>
            <person name="Andrzejewski T.M."/>
            <person name="Davidsen T.M."/>
            <person name="Wayne K.J."/>
            <person name="Tettelin H."/>
            <person name="Glass J.I."/>
            <person name="Rusch D."/>
            <person name="Podicherti R."/>
            <person name="Tsui H.-C.T."/>
            <person name="Winkler M.E."/>
        </authorList>
    </citation>
    <scope>NUCLEOTIDE SEQUENCE</scope>
</reference>
<evidence type="ECO:0000313" key="1">
    <source>
        <dbReference type="EMBL" id="SVB01469.1"/>
    </source>
</evidence>
<dbReference type="AlphaFoldDB" id="A0A382AJB7"/>
<accession>A0A382AJB7</accession>
<gene>
    <name evidence="1" type="ORF">METZ01_LOCUS154323</name>
</gene>
<evidence type="ECO:0008006" key="2">
    <source>
        <dbReference type="Google" id="ProtNLM"/>
    </source>
</evidence>
<proteinExistence type="predicted"/>
<sequence>MPSTIKRESSAVMFSDIADYTEIMASDEEEALSLLQNAKLSSKDVKFGYFFDNIIKSMKNN</sequence>
<dbReference type="EMBL" id="UINC01025602">
    <property type="protein sequence ID" value="SVB01469.1"/>
    <property type="molecule type" value="Genomic_DNA"/>
</dbReference>